<evidence type="ECO:0000256" key="1">
    <source>
        <dbReference type="SAM" id="MobiDB-lite"/>
    </source>
</evidence>
<dbReference type="EMBL" id="FOVJ01000001">
    <property type="protein sequence ID" value="SFN38041.1"/>
    <property type="molecule type" value="Genomic_DNA"/>
</dbReference>
<dbReference type="Proteomes" id="UP000183107">
    <property type="component" value="Unassembled WGS sequence"/>
</dbReference>
<gene>
    <name evidence="2" type="ORF">SAMN05216386_0725</name>
</gene>
<name>A0A1I4YJ25_9PROT</name>
<sequence>MVAQLIKKQVPEGGNLQADRVRLRPNHVAMSNPAALLPARAHPGKGKAALRTEELQVGREPARRARDRGPKAGGHPGNLAAAATNLVNGPRAATGHKILEVRLNHRSRCFPRNAGKHRSATIGHGSSIDCMRETGFPYRFVALHQLGKSCVNPSTLCNPDSTSIPSIFHDAVLPPR</sequence>
<accession>A0A1I4YJ25</accession>
<evidence type="ECO:0000313" key="2">
    <source>
        <dbReference type="EMBL" id="SFN38041.1"/>
    </source>
</evidence>
<feature type="region of interest" description="Disordered" evidence="1">
    <location>
        <begin position="56"/>
        <end position="77"/>
    </location>
</feature>
<feature type="compositionally biased region" description="Basic and acidic residues" evidence="1">
    <location>
        <begin position="56"/>
        <end position="70"/>
    </location>
</feature>
<evidence type="ECO:0000313" key="3">
    <source>
        <dbReference type="Proteomes" id="UP000183107"/>
    </source>
</evidence>
<reference evidence="3" key="1">
    <citation type="submission" date="2016-10" db="EMBL/GenBank/DDBJ databases">
        <authorList>
            <person name="Varghese N."/>
        </authorList>
    </citation>
    <scope>NUCLEOTIDE SEQUENCE [LARGE SCALE GENOMIC DNA]</scope>
    <source>
        <strain evidence="3">Nsp8</strain>
    </source>
</reference>
<protein>
    <submittedName>
        <fullName evidence="2">Uncharacterized protein</fullName>
    </submittedName>
</protein>
<dbReference type="AlphaFoldDB" id="A0A1I4YJ25"/>
<organism evidence="2 3">
    <name type="scientific">Nitrosospira briensis</name>
    <dbReference type="NCBI Taxonomy" id="35799"/>
    <lineage>
        <taxon>Bacteria</taxon>
        <taxon>Pseudomonadati</taxon>
        <taxon>Pseudomonadota</taxon>
        <taxon>Betaproteobacteria</taxon>
        <taxon>Nitrosomonadales</taxon>
        <taxon>Nitrosomonadaceae</taxon>
        <taxon>Nitrosospira</taxon>
    </lineage>
</organism>
<proteinExistence type="predicted"/>
<keyword evidence="3" id="KW-1185">Reference proteome</keyword>